<protein>
    <submittedName>
        <fullName evidence="2">7887_t:CDS:1</fullName>
    </submittedName>
</protein>
<name>A0A9N9H4G5_9GLOM</name>
<dbReference type="InterPro" id="IPR021109">
    <property type="entry name" value="Peptidase_aspartic_dom_sf"/>
</dbReference>
<comment type="caution">
    <text evidence="2">The sequence shown here is derived from an EMBL/GenBank/DDBJ whole genome shotgun (WGS) entry which is preliminary data.</text>
</comment>
<evidence type="ECO:0000313" key="2">
    <source>
        <dbReference type="EMBL" id="CAG8655953.1"/>
    </source>
</evidence>
<sequence>QFKSELGKRDADYKAELSKHDAEHKAEIEKLESKLQQKSQVFASQIRQPKAPPSNLKTEEDYEKYYLAKFFKDLDGGSKIGGVNDATINALGWKADKPSDFAIKGNSKHITESLGWFTDVPVSIKDKDGKTVTAIGNFTHIDNGEPEPMLCLGMTWIRKVQGIFDPNKNQFRMKLHGKSYIIPTFNKAPEALDPPKEKQDLLPQVSIAKQWLSEPTISSNSTNEEDLKKKV</sequence>
<gene>
    <name evidence="2" type="ORF">PBRASI_LOCUS10515</name>
</gene>
<feature type="region of interest" description="Disordered" evidence="1">
    <location>
        <begin position="1"/>
        <end position="21"/>
    </location>
</feature>
<dbReference type="Proteomes" id="UP000789739">
    <property type="component" value="Unassembled WGS sequence"/>
</dbReference>
<dbReference type="EMBL" id="CAJVPI010003226">
    <property type="protein sequence ID" value="CAG8655953.1"/>
    <property type="molecule type" value="Genomic_DNA"/>
</dbReference>
<accession>A0A9N9H4G5</accession>
<dbReference type="OrthoDB" id="2401299at2759"/>
<organism evidence="2 3">
    <name type="scientific">Paraglomus brasilianum</name>
    <dbReference type="NCBI Taxonomy" id="144538"/>
    <lineage>
        <taxon>Eukaryota</taxon>
        <taxon>Fungi</taxon>
        <taxon>Fungi incertae sedis</taxon>
        <taxon>Mucoromycota</taxon>
        <taxon>Glomeromycotina</taxon>
        <taxon>Glomeromycetes</taxon>
        <taxon>Paraglomerales</taxon>
        <taxon>Paraglomeraceae</taxon>
        <taxon>Paraglomus</taxon>
    </lineage>
</organism>
<proteinExistence type="predicted"/>
<dbReference type="AlphaFoldDB" id="A0A9N9H4G5"/>
<feature type="non-terminal residue" evidence="2">
    <location>
        <position position="1"/>
    </location>
</feature>
<keyword evidence="3" id="KW-1185">Reference proteome</keyword>
<evidence type="ECO:0000313" key="3">
    <source>
        <dbReference type="Proteomes" id="UP000789739"/>
    </source>
</evidence>
<dbReference type="Gene3D" id="2.40.70.10">
    <property type="entry name" value="Acid Proteases"/>
    <property type="match status" value="1"/>
</dbReference>
<reference evidence="2" key="1">
    <citation type="submission" date="2021-06" db="EMBL/GenBank/DDBJ databases">
        <authorList>
            <person name="Kallberg Y."/>
            <person name="Tangrot J."/>
            <person name="Rosling A."/>
        </authorList>
    </citation>
    <scope>NUCLEOTIDE SEQUENCE</scope>
    <source>
        <strain evidence="2">BR232B</strain>
    </source>
</reference>
<evidence type="ECO:0000256" key="1">
    <source>
        <dbReference type="SAM" id="MobiDB-lite"/>
    </source>
</evidence>